<gene>
    <name evidence="16" type="ORF">EB796_006041</name>
</gene>
<reference evidence="16" key="1">
    <citation type="submission" date="2020-06" db="EMBL/GenBank/DDBJ databases">
        <title>Draft genome of Bugula neritina, a colonial animal packing powerful symbionts and potential medicines.</title>
        <authorList>
            <person name="Rayko M."/>
        </authorList>
    </citation>
    <scope>NUCLEOTIDE SEQUENCE [LARGE SCALE GENOMIC DNA]</scope>
    <source>
        <strain evidence="16">Kwan_BN1</strain>
    </source>
</reference>
<keyword evidence="9" id="KW-1035">Host cytoplasm</keyword>
<evidence type="ECO:0000256" key="10">
    <source>
        <dbReference type="ARBA" id="ARBA00047899"/>
    </source>
</evidence>
<evidence type="ECO:0000313" key="17">
    <source>
        <dbReference type="Proteomes" id="UP000593567"/>
    </source>
</evidence>
<evidence type="ECO:0000256" key="1">
    <source>
        <dbReference type="ARBA" id="ARBA00004192"/>
    </source>
</evidence>
<evidence type="ECO:0000256" key="12">
    <source>
        <dbReference type="PROSITE-ProRule" id="PRU10141"/>
    </source>
</evidence>
<evidence type="ECO:0000256" key="2">
    <source>
        <dbReference type="ARBA" id="ARBA00012513"/>
    </source>
</evidence>
<evidence type="ECO:0000256" key="4">
    <source>
        <dbReference type="ARBA" id="ARBA00022527"/>
    </source>
</evidence>
<feature type="compositionally biased region" description="Low complexity" evidence="14">
    <location>
        <begin position="287"/>
        <end position="301"/>
    </location>
</feature>
<comment type="subcellular location">
    <subcellularLocation>
        <location evidence="1">Host cytoplasm</location>
    </subcellularLocation>
</comment>
<dbReference type="InterPro" id="IPR017441">
    <property type="entry name" value="Protein_kinase_ATP_BS"/>
</dbReference>
<dbReference type="PANTHER" id="PTHR22984">
    <property type="entry name" value="SERINE/THREONINE-PROTEIN KINASE PIM"/>
    <property type="match status" value="1"/>
</dbReference>
<dbReference type="EC" id="2.7.11.1" evidence="2"/>
<evidence type="ECO:0000256" key="5">
    <source>
        <dbReference type="ARBA" id="ARBA00022679"/>
    </source>
</evidence>
<dbReference type="Gene3D" id="1.10.510.10">
    <property type="entry name" value="Transferase(Phosphotransferase) domain 1"/>
    <property type="match status" value="2"/>
</dbReference>
<dbReference type="InterPro" id="IPR000719">
    <property type="entry name" value="Prot_kinase_dom"/>
</dbReference>
<dbReference type="Proteomes" id="UP000593567">
    <property type="component" value="Unassembled WGS sequence"/>
</dbReference>
<feature type="binding site" evidence="12">
    <location>
        <position position="77"/>
    </location>
    <ligand>
        <name>ATP</name>
        <dbReference type="ChEBI" id="CHEBI:30616"/>
    </ligand>
</feature>
<dbReference type="PROSITE" id="PS00108">
    <property type="entry name" value="PROTEIN_KINASE_ST"/>
    <property type="match status" value="1"/>
</dbReference>
<evidence type="ECO:0000256" key="13">
    <source>
        <dbReference type="RuleBase" id="RU000304"/>
    </source>
</evidence>
<keyword evidence="8 12" id="KW-0067">ATP-binding</keyword>
<evidence type="ECO:0000259" key="15">
    <source>
        <dbReference type="PROSITE" id="PS50011"/>
    </source>
</evidence>
<evidence type="ECO:0000256" key="8">
    <source>
        <dbReference type="ARBA" id="ARBA00022840"/>
    </source>
</evidence>
<dbReference type="GO" id="GO:0005524">
    <property type="term" value="F:ATP binding"/>
    <property type="evidence" value="ECO:0007669"/>
    <property type="project" value="UniProtKB-UniRule"/>
</dbReference>
<evidence type="ECO:0000256" key="3">
    <source>
        <dbReference type="ARBA" id="ARBA00016885"/>
    </source>
</evidence>
<feature type="region of interest" description="Disordered" evidence="14">
    <location>
        <begin position="283"/>
        <end position="307"/>
    </location>
</feature>
<dbReference type="GO" id="GO:0004674">
    <property type="term" value="F:protein serine/threonine kinase activity"/>
    <property type="evidence" value="ECO:0007669"/>
    <property type="project" value="UniProtKB-KW"/>
</dbReference>
<feature type="domain" description="Protein kinase" evidence="15">
    <location>
        <begin position="1"/>
        <end position="257"/>
    </location>
</feature>
<dbReference type="PROSITE" id="PS50011">
    <property type="entry name" value="PROTEIN_KINASE_DOM"/>
    <property type="match status" value="1"/>
</dbReference>
<keyword evidence="6 12" id="KW-0547">Nucleotide-binding</keyword>
<comment type="catalytic activity">
    <reaction evidence="11">
        <text>L-seryl-[protein] + ATP = O-phospho-L-seryl-[protein] + ADP + H(+)</text>
        <dbReference type="Rhea" id="RHEA:17989"/>
        <dbReference type="Rhea" id="RHEA-COMP:9863"/>
        <dbReference type="Rhea" id="RHEA-COMP:11604"/>
        <dbReference type="ChEBI" id="CHEBI:15378"/>
        <dbReference type="ChEBI" id="CHEBI:29999"/>
        <dbReference type="ChEBI" id="CHEBI:30616"/>
        <dbReference type="ChEBI" id="CHEBI:83421"/>
        <dbReference type="ChEBI" id="CHEBI:456216"/>
        <dbReference type="EC" id="2.7.11.1"/>
    </reaction>
</comment>
<protein>
    <recommendedName>
        <fullName evidence="3">Serine/threonine-protein kinase 1</fullName>
        <ecNumber evidence="2">2.7.11.1</ecNumber>
    </recommendedName>
</protein>
<sequence>MIAMKTGHHLEFSNSTTHTSQKLDNTRINNTKSSAAAATMTSFMDKYHCTGEKLGSGGFGTVYSGVRKSDQLKVAVKVVDKSKVTEWYKPNAGERQIPLEIALLRQVSHIRGVNKLQILETVHEVHKAGVVHRDIKDENLLVNTKTGQLHLIDFGSGAFLKESVYTEFDGTRVYSPPEWIKQHRYHARSATVWSLGILLYDMVCGDIPFELDEQICKAELHFKPTLSLEVQSLISQCLQVKSSNRPTIEQIFQHPWMRVAEKSSLSSVEDIACLPSVPHKLGTLNNSGSVESAASGSSSSSSDEEGI</sequence>
<feature type="region of interest" description="Disordered" evidence="14">
    <location>
        <begin position="1"/>
        <end position="29"/>
    </location>
</feature>
<evidence type="ECO:0000313" key="16">
    <source>
        <dbReference type="EMBL" id="KAF6035646.1"/>
    </source>
</evidence>
<dbReference type="InterPro" id="IPR011009">
    <property type="entry name" value="Kinase-like_dom_sf"/>
</dbReference>
<dbReference type="OrthoDB" id="193931at2759"/>
<dbReference type="SUPFAM" id="SSF56112">
    <property type="entry name" value="Protein kinase-like (PK-like)"/>
    <property type="match status" value="1"/>
</dbReference>
<dbReference type="PANTHER" id="PTHR22984:SF25">
    <property type="entry name" value="PROTEIN KINASE DOMAIN-CONTAINING PROTEIN"/>
    <property type="match status" value="1"/>
</dbReference>
<accession>A0A7J7KDN1</accession>
<dbReference type="Pfam" id="PF00069">
    <property type="entry name" value="Pkinase"/>
    <property type="match status" value="2"/>
</dbReference>
<dbReference type="InterPro" id="IPR051138">
    <property type="entry name" value="PIM_Ser/Thr_kinase"/>
</dbReference>
<keyword evidence="5" id="KW-0808">Transferase</keyword>
<evidence type="ECO:0000256" key="6">
    <source>
        <dbReference type="ARBA" id="ARBA00022741"/>
    </source>
</evidence>
<feature type="compositionally biased region" description="Polar residues" evidence="14">
    <location>
        <begin position="12"/>
        <end position="29"/>
    </location>
</feature>
<comment type="catalytic activity">
    <reaction evidence="10">
        <text>L-threonyl-[protein] + ATP = O-phospho-L-threonyl-[protein] + ADP + H(+)</text>
        <dbReference type="Rhea" id="RHEA:46608"/>
        <dbReference type="Rhea" id="RHEA-COMP:11060"/>
        <dbReference type="Rhea" id="RHEA-COMP:11605"/>
        <dbReference type="ChEBI" id="CHEBI:15378"/>
        <dbReference type="ChEBI" id="CHEBI:30013"/>
        <dbReference type="ChEBI" id="CHEBI:30616"/>
        <dbReference type="ChEBI" id="CHEBI:61977"/>
        <dbReference type="ChEBI" id="CHEBI:456216"/>
        <dbReference type="EC" id="2.7.11.1"/>
    </reaction>
</comment>
<dbReference type="InterPro" id="IPR008271">
    <property type="entry name" value="Ser/Thr_kinase_AS"/>
</dbReference>
<dbReference type="SMART" id="SM00220">
    <property type="entry name" value="S_TKc"/>
    <property type="match status" value="1"/>
</dbReference>
<proteinExistence type="inferred from homology"/>
<dbReference type="AlphaFoldDB" id="A0A7J7KDN1"/>
<dbReference type="GO" id="GO:0005737">
    <property type="term" value="C:cytoplasm"/>
    <property type="evidence" value="ECO:0007669"/>
    <property type="project" value="TreeGrafter"/>
</dbReference>
<dbReference type="GO" id="GO:0030430">
    <property type="term" value="C:host cell cytoplasm"/>
    <property type="evidence" value="ECO:0007669"/>
    <property type="project" value="UniProtKB-SubCell"/>
</dbReference>
<organism evidence="16 17">
    <name type="scientific">Bugula neritina</name>
    <name type="common">Brown bryozoan</name>
    <name type="synonym">Sertularia neritina</name>
    <dbReference type="NCBI Taxonomy" id="10212"/>
    <lineage>
        <taxon>Eukaryota</taxon>
        <taxon>Metazoa</taxon>
        <taxon>Spiralia</taxon>
        <taxon>Lophotrochozoa</taxon>
        <taxon>Bryozoa</taxon>
        <taxon>Gymnolaemata</taxon>
        <taxon>Cheilostomatida</taxon>
        <taxon>Flustrina</taxon>
        <taxon>Buguloidea</taxon>
        <taxon>Bugulidae</taxon>
        <taxon>Bugula</taxon>
    </lineage>
</organism>
<evidence type="ECO:0000256" key="14">
    <source>
        <dbReference type="SAM" id="MobiDB-lite"/>
    </source>
</evidence>
<dbReference type="PROSITE" id="PS00107">
    <property type="entry name" value="PROTEIN_KINASE_ATP"/>
    <property type="match status" value="1"/>
</dbReference>
<keyword evidence="4 13" id="KW-0723">Serine/threonine-protein kinase</keyword>
<comment type="similarity">
    <text evidence="13">Belongs to the protein kinase superfamily.</text>
</comment>
<evidence type="ECO:0000256" key="9">
    <source>
        <dbReference type="ARBA" id="ARBA00023200"/>
    </source>
</evidence>
<evidence type="ECO:0000256" key="11">
    <source>
        <dbReference type="ARBA" id="ARBA00048679"/>
    </source>
</evidence>
<dbReference type="EMBL" id="VXIV02000849">
    <property type="protein sequence ID" value="KAF6035646.1"/>
    <property type="molecule type" value="Genomic_DNA"/>
</dbReference>
<name>A0A7J7KDN1_BUGNE</name>
<keyword evidence="7" id="KW-0418">Kinase</keyword>
<keyword evidence="17" id="KW-1185">Reference proteome</keyword>
<evidence type="ECO:0000256" key="7">
    <source>
        <dbReference type="ARBA" id="ARBA00022777"/>
    </source>
</evidence>
<comment type="caution">
    <text evidence="16">The sequence shown here is derived from an EMBL/GenBank/DDBJ whole genome shotgun (WGS) entry which is preliminary data.</text>
</comment>